<dbReference type="InterPro" id="IPR029058">
    <property type="entry name" value="AB_hydrolase_fold"/>
</dbReference>
<reference evidence="3" key="1">
    <citation type="journal article" date="2019" name="Environ. Microbiol.">
        <title>Fungal ecological strategies reflected in gene transcription - a case study of two litter decomposers.</title>
        <authorList>
            <person name="Barbi F."/>
            <person name="Kohler A."/>
            <person name="Barry K."/>
            <person name="Baskaran P."/>
            <person name="Daum C."/>
            <person name="Fauchery L."/>
            <person name="Ihrmark K."/>
            <person name="Kuo A."/>
            <person name="LaButti K."/>
            <person name="Lipzen A."/>
            <person name="Morin E."/>
            <person name="Grigoriev I.V."/>
            <person name="Henrissat B."/>
            <person name="Lindahl B."/>
            <person name="Martin F."/>
        </authorList>
    </citation>
    <scope>NUCLEOTIDE SEQUENCE</scope>
    <source>
        <strain evidence="3">JB14</strain>
    </source>
</reference>
<dbReference type="PANTHER" id="PTHR48081:SF8">
    <property type="entry name" value="ALPHA_BETA HYDROLASE FOLD-3 DOMAIN-CONTAINING PROTEIN-RELATED"/>
    <property type="match status" value="1"/>
</dbReference>
<evidence type="ECO:0000256" key="1">
    <source>
        <dbReference type="ARBA" id="ARBA00022801"/>
    </source>
</evidence>
<dbReference type="Pfam" id="PF07859">
    <property type="entry name" value="Abhydrolase_3"/>
    <property type="match status" value="1"/>
</dbReference>
<evidence type="ECO:0000313" key="4">
    <source>
        <dbReference type="Proteomes" id="UP000799118"/>
    </source>
</evidence>
<dbReference type="SUPFAM" id="SSF53474">
    <property type="entry name" value="alpha/beta-Hydrolases"/>
    <property type="match status" value="1"/>
</dbReference>
<name>A0A6A4ILA3_9AGAR</name>
<keyword evidence="4" id="KW-1185">Reference proteome</keyword>
<dbReference type="Proteomes" id="UP000799118">
    <property type="component" value="Unassembled WGS sequence"/>
</dbReference>
<dbReference type="GO" id="GO:0016787">
    <property type="term" value="F:hydrolase activity"/>
    <property type="evidence" value="ECO:0007669"/>
    <property type="project" value="UniProtKB-KW"/>
</dbReference>
<accession>A0A6A4ILA3</accession>
<keyword evidence="1" id="KW-0378">Hydrolase</keyword>
<evidence type="ECO:0000313" key="3">
    <source>
        <dbReference type="EMBL" id="KAE9409908.1"/>
    </source>
</evidence>
<proteinExistence type="predicted"/>
<dbReference type="AlphaFoldDB" id="A0A6A4ILA3"/>
<evidence type="ECO:0000259" key="2">
    <source>
        <dbReference type="Pfam" id="PF07859"/>
    </source>
</evidence>
<dbReference type="EMBL" id="ML769386">
    <property type="protein sequence ID" value="KAE9409908.1"/>
    <property type="molecule type" value="Genomic_DNA"/>
</dbReference>
<dbReference type="InterPro" id="IPR013094">
    <property type="entry name" value="AB_hydrolase_3"/>
</dbReference>
<protein>
    <recommendedName>
        <fullName evidence="2">Alpha/beta hydrolase fold-3 domain-containing protein</fullName>
    </recommendedName>
</protein>
<gene>
    <name evidence="3" type="ORF">BT96DRAFT_1012215</name>
</gene>
<feature type="domain" description="Alpha/beta hydrolase fold-3" evidence="2">
    <location>
        <begin position="82"/>
        <end position="295"/>
    </location>
</feature>
<dbReference type="Gene3D" id="3.40.50.1820">
    <property type="entry name" value="alpha/beta hydrolase"/>
    <property type="match status" value="1"/>
</dbReference>
<dbReference type="PANTHER" id="PTHR48081">
    <property type="entry name" value="AB HYDROLASE SUPERFAMILY PROTEIN C4A8.06C"/>
    <property type="match status" value="1"/>
</dbReference>
<dbReference type="OrthoDB" id="408631at2759"/>
<dbReference type="InterPro" id="IPR050300">
    <property type="entry name" value="GDXG_lipolytic_enzyme"/>
</dbReference>
<organism evidence="3 4">
    <name type="scientific">Gymnopus androsaceus JB14</name>
    <dbReference type="NCBI Taxonomy" id="1447944"/>
    <lineage>
        <taxon>Eukaryota</taxon>
        <taxon>Fungi</taxon>
        <taxon>Dikarya</taxon>
        <taxon>Basidiomycota</taxon>
        <taxon>Agaricomycotina</taxon>
        <taxon>Agaricomycetes</taxon>
        <taxon>Agaricomycetidae</taxon>
        <taxon>Agaricales</taxon>
        <taxon>Marasmiineae</taxon>
        <taxon>Omphalotaceae</taxon>
        <taxon>Gymnopus</taxon>
    </lineage>
</organism>
<sequence>MSITNEPQPIPKQPLHPSIIPKLDPEYVAFHEKYIQFLTPPHTLPWDPVKMRKIEEHELKMGQRMRAYTPPGEPPINGWPLLIYFHGGWALGGLDSEQSIITNLCVGAKCVVLSVDYRLAPENKFPAAVEDAVEALQWALTDGKVLLNIDISKTATGGLSAGGNLATIIALKSAEASFDPPLPAPMAIQLLIVPTLDQTATEAPGGRWESNKHAPMLSPARMNWFKSMYFRSEKDWLEWEASPLLAPEDLLRKAPKAWIAAGEMDILCNEARAYAEKLNSLGVEAECVVYKGGTHISLILDDLLTITVYRVMKSGAQGVSDAVNALAKAFGDTASS</sequence>